<evidence type="ECO:0000256" key="1">
    <source>
        <dbReference type="SAM" id="MobiDB-lite"/>
    </source>
</evidence>
<keyword evidence="2" id="KW-0732">Signal</keyword>
<feature type="chain" id="PRO_5036429071" description="Secreted protein" evidence="2">
    <location>
        <begin position="16"/>
        <end position="121"/>
    </location>
</feature>
<name>A0A8D9B748_9HEMI</name>
<dbReference type="EMBL" id="HBUF01601479">
    <property type="protein sequence ID" value="CAG6776240.1"/>
    <property type="molecule type" value="Transcribed_RNA"/>
</dbReference>
<feature type="compositionally biased region" description="Basic residues" evidence="1">
    <location>
        <begin position="95"/>
        <end position="121"/>
    </location>
</feature>
<organism evidence="3">
    <name type="scientific">Cacopsylla melanoneura</name>
    <dbReference type="NCBI Taxonomy" id="428564"/>
    <lineage>
        <taxon>Eukaryota</taxon>
        <taxon>Metazoa</taxon>
        <taxon>Ecdysozoa</taxon>
        <taxon>Arthropoda</taxon>
        <taxon>Hexapoda</taxon>
        <taxon>Insecta</taxon>
        <taxon>Pterygota</taxon>
        <taxon>Neoptera</taxon>
        <taxon>Paraneoptera</taxon>
        <taxon>Hemiptera</taxon>
        <taxon>Sternorrhyncha</taxon>
        <taxon>Psylloidea</taxon>
        <taxon>Psyllidae</taxon>
        <taxon>Psyllinae</taxon>
        <taxon>Cacopsylla</taxon>
    </lineage>
</organism>
<reference evidence="3" key="1">
    <citation type="submission" date="2021-05" db="EMBL/GenBank/DDBJ databases">
        <authorList>
            <person name="Alioto T."/>
            <person name="Alioto T."/>
            <person name="Gomez Garrido J."/>
        </authorList>
    </citation>
    <scope>NUCLEOTIDE SEQUENCE</scope>
</reference>
<evidence type="ECO:0000313" key="3">
    <source>
        <dbReference type="EMBL" id="CAG6776241.1"/>
    </source>
</evidence>
<proteinExistence type="predicted"/>
<evidence type="ECO:0000256" key="2">
    <source>
        <dbReference type="SAM" id="SignalP"/>
    </source>
</evidence>
<dbReference type="AlphaFoldDB" id="A0A8D9B748"/>
<accession>A0A8D9B748</accession>
<dbReference type="EMBL" id="HBUF01601480">
    <property type="protein sequence ID" value="CAG6776241.1"/>
    <property type="molecule type" value="Transcribed_RNA"/>
</dbReference>
<sequence>MILYFFCFLYGSFLLDEVDIIVKSGIRFYLLISVRGSRSSRIVVSPVLVEFAHQLHPGVVLAPRGMAPHTTRRPHNGGPFTGSRTLHQKKENSRKPHHGRKRKIGRPKTRQRNEKGKKKIR</sequence>
<feature type="region of interest" description="Disordered" evidence="1">
    <location>
        <begin position="63"/>
        <end position="121"/>
    </location>
</feature>
<evidence type="ECO:0008006" key="4">
    <source>
        <dbReference type="Google" id="ProtNLM"/>
    </source>
</evidence>
<dbReference type="EMBL" id="HBUF01601478">
    <property type="protein sequence ID" value="CAG6776239.1"/>
    <property type="molecule type" value="Transcribed_RNA"/>
</dbReference>
<protein>
    <recommendedName>
        <fullName evidence="4">Secreted protein</fullName>
    </recommendedName>
</protein>
<feature type="signal peptide" evidence="2">
    <location>
        <begin position="1"/>
        <end position="15"/>
    </location>
</feature>